<dbReference type="Gene3D" id="3.40.50.720">
    <property type="entry name" value="NAD(P)-binding Rossmann-like Domain"/>
    <property type="match status" value="1"/>
</dbReference>
<keyword evidence="3 9" id="KW-0808">Transferase</keyword>
<dbReference type="Pfam" id="PF02397">
    <property type="entry name" value="Bac_transf"/>
    <property type="match status" value="1"/>
</dbReference>
<dbReference type="KEGG" id="vff:VITFI_CDS0431"/>
<evidence type="ECO:0000256" key="6">
    <source>
        <dbReference type="ARBA" id="ARBA00023136"/>
    </source>
</evidence>
<keyword evidence="4 7" id="KW-0812">Transmembrane</keyword>
<dbReference type="Pfam" id="PF13727">
    <property type="entry name" value="CoA_binding_3"/>
    <property type="match status" value="1"/>
</dbReference>
<dbReference type="OrthoDB" id="9808602at2"/>
<protein>
    <submittedName>
        <fullName evidence="9">UDP-phosphate glucose phosphotransferase</fullName>
    </submittedName>
</protein>
<evidence type="ECO:0000259" key="8">
    <source>
        <dbReference type="Pfam" id="PF02397"/>
    </source>
</evidence>
<dbReference type="GO" id="GO:0009242">
    <property type="term" value="P:colanic acid biosynthetic process"/>
    <property type="evidence" value="ECO:0007669"/>
    <property type="project" value="TreeGrafter"/>
</dbReference>
<keyword evidence="6 7" id="KW-0472">Membrane</keyword>
<dbReference type="NCBIfam" id="TIGR03023">
    <property type="entry name" value="WcaJ_sugtrans"/>
    <property type="match status" value="1"/>
</dbReference>
<keyword evidence="10" id="KW-1185">Reference proteome</keyword>
<dbReference type="InterPro" id="IPR017475">
    <property type="entry name" value="EPS_sugar_tfrase"/>
</dbReference>
<keyword evidence="5 7" id="KW-1133">Transmembrane helix</keyword>
<evidence type="ECO:0000313" key="9">
    <source>
        <dbReference type="EMBL" id="ASM76210.1"/>
    </source>
</evidence>
<dbReference type="NCBIfam" id="TIGR03025">
    <property type="entry name" value="EPS_sugtrans"/>
    <property type="match status" value="1"/>
</dbReference>
<feature type="transmembrane region" description="Helical" evidence="7">
    <location>
        <begin position="282"/>
        <end position="303"/>
    </location>
</feature>
<comment type="similarity">
    <text evidence="2">Belongs to the bacterial sugar transferase family.</text>
</comment>
<dbReference type="PANTHER" id="PTHR30576">
    <property type="entry name" value="COLANIC BIOSYNTHESIS UDP-GLUCOSE LIPID CARRIER TRANSFERASE"/>
    <property type="match status" value="1"/>
</dbReference>
<evidence type="ECO:0000256" key="3">
    <source>
        <dbReference type="ARBA" id="ARBA00022679"/>
    </source>
</evidence>
<comment type="subcellular location">
    <subcellularLocation>
        <location evidence="1">Membrane</location>
        <topology evidence="1">Multi-pass membrane protein</topology>
    </subcellularLocation>
</comment>
<sequence>MFEDHSSARKLFLSAPPSVPVVVASIMEPALAAGILVACQQVAGRPLDTQVIAQLLLLVVLMFPGANRFGKAGRWRTLVNIMISWIGVLCTFLLLGYITHTQSVFPREVLIQWAVFTPVVQWLAVLLGSWGIRRAASRPEARRPAVVIGGGRVGQRVAAALIRRREYGHDFLGIFDDRSAERLGGVPSDMPMLGLLDDLPAYMESHGVKDVYLTLPLNPQPRITRLLESLQNSTASLHFVPDLYGVDIIQGRLEDMDGVPVVGLLLTPFTGLNGLLKRASDIVLSLCILTAITPIMLVVALGVKFSSPGPVIFRQKRTGLDGEIIEVYKFRSMRAMDNGPVVQQATRGDPRITPFGAFIRRTSLDELPQFINVLQGRMSIVGPRPHAVAHNEQYRKLVKSYMARHKVKPGITGWAQVNGFRGETDTVDKMARRVEYDLEYLRNWSLGLDLLIIARTIKLVFRDQTAY</sequence>
<dbReference type="Proteomes" id="UP000199729">
    <property type="component" value="Chromosome"/>
</dbReference>
<evidence type="ECO:0000256" key="7">
    <source>
        <dbReference type="SAM" id="Phobius"/>
    </source>
</evidence>
<dbReference type="InterPro" id="IPR017473">
    <property type="entry name" value="Undecaprenyl-P_gluc_Ptfrase"/>
</dbReference>
<feature type="transmembrane region" description="Helical" evidence="7">
    <location>
        <begin position="49"/>
        <end position="66"/>
    </location>
</feature>
<dbReference type="InterPro" id="IPR036291">
    <property type="entry name" value="NAD(P)-bd_dom_sf"/>
</dbReference>
<dbReference type="GO" id="GO:0016020">
    <property type="term" value="C:membrane"/>
    <property type="evidence" value="ECO:0007669"/>
    <property type="project" value="UniProtKB-SubCell"/>
</dbReference>
<evidence type="ECO:0000256" key="5">
    <source>
        <dbReference type="ARBA" id="ARBA00022989"/>
    </source>
</evidence>
<feature type="domain" description="Bacterial sugar transferase" evidence="8">
    <location>
        <begin position="277"/>
        <end position="461"/>
    </location>
</feature>
<accession>A0A221KBJ3</accession>
<gene>
    <name evidence="9" type="ORF">VITFI_CDS0431</name>
</gene>
<organism evidence="9 10">
    <name type="scientific">Vitreoscilla filiformis</name>
    <dbReference type="NCBI Taxonomy" id="63"/>
    <lineage>
        <taxon>Bacteria</taxon>
        <taxon>Pseudomonadati</taxon>
        <taxon>Pseudomonadota</taxon>
        <taxon>Betaproteobacteria</taxon>
        <taxon>Neisseriales</taxon>
        <taxon>Neisseriaceae</taxon>
        <taxon>Vitreoscilla</taxon>
    </lineage>
</organism>
<dbReference type="EMBL" id="CP022423">
    <property type="protein sequence ID" value="ASM76210.1"/>
    <property type="molecule type" value="Genomic_DNA"/>
</dbReference>
<feature type="transmembrane region" description="Helical" evidence="7">
    <location>
        <begin position="110"/>
        <end position="132"/>
    </location>
</feature>
<dbReference type="GO" id="GO:0089702">
    <property type="term" value="F:undecaprenyl-phosphate glucose phosphotransferase activity"/>
    <property type="evidence" value="ECO:0007669"/>
    <property type="project" value="TreeGrafter"/>
</dbReference>
<dbReference type="InterPro" id="IPR003362">
    <property type="entry name" value="Bact_transf"/>
</dbReference>
<feature type="transmembrane region" description="Helical" evidence="7">
    <location>
        <begin position="78"/>
        <end position="98"/>
    </location>
</feature>
<evidence type="ECO:0000256" key="2">
    <source>
        <dbReference type="ARBA" id="ARBA00006464"/>
    </source>
</evidence>
<evidence type="ECO:0000256" key="4">
    <source>
        <dbReference type="ARBA" id="ARBA00022692"/>
    </source>
</evidence>
<evidence type="ECO:0000313" key="10">
    <source>
        <dbReference type="Proteomes" id="UP000199729"/>
    </source>
</evidence>
<dbReference type="PANTHER" id="PTHR30576:SF21">
    <property type="entry name" value="UDP-GLUCOSE:UNDECAPRENYL-PHOSPHATE GLUCOSE-1-PHOSPHATE TRANSFERASE"/>
    <property type="match status" value="1"/>
</dbReference>
<proteinExistence type="inferred from homology"/>
<name>A0A221KBJ3_VITFI</name>
<reference evidence="9 10" key="1">
    <citation type="submission" date="2017-07" db="EMBL/GenBank/DDBJ databases">
        <title>Complete Genome Sequence of the cosmetic ferment Vitreoscilla filiformis (ATCC15551).</title>
        <authorList>
            <person name="Contreras S."/>
            <person name="Sagory-Zalkind P."/>
            <person name="Blanquart H."/>
            <person name="Iltis A."/>
            <person name="Morand S.C."/>
        </authorList>
    </citation>
    <scope>NUCLEOTIDE SEQUENCE [LARGE SCALE GENOMIC DNA]</scope>
    <source>
        <strain evidence="9 10">ATCC 15551</strain>
    </source>
</reference>
<dbReference type="SUPFAM" id="SSF51735">
    <property type="entry name" value="NAD(P)-binding Rossmann-fold domains"/>
    <property type="match status" value="1"/>
</dbReference>
<dbReference type="AlphaFoldDB" id="A0A221KBJ3"/>
<evidence type="ECO:0000256" key="1">
    <source>
        <dbReference type="ARBA" id="ARBA00004141"/>
    </source>
</evidence>